<evidence type="ECO:0000256" key="8">
    <source>
        <dbReference type="ARBA" id="ARBA00023228"/>
    </source>
</evidence>
<evidence type="ECO:0000256" key="4">
    <source>
        <dbReference type="ARBA" id="ARBA00022801"/>
    </source>
</evidence>
<dbReference type="EMBL" id="CATQJA010001191">
    <property type="protein sequence ID" value="CAJ0566255.1"/>
    <property type="molecule type" value="Genomic_DNA"/>
</dbReference>
<comment type="similarity">
    <text evidence="2">Belongs to the AB hydrolase superfamily. Lipase family.</text>
</comment>
<feature type="domain" description="Partial AB-hydrolase lipase" evidence="10">
    <location>
        <begin position="30"/>
        <end position="91"/>
    </location>
</feature>
<dbReference type="Gene3D" id="3.40.50.1820">
    <property type="entry name" value="alpha/beta hydrolase"/>
    <property type="match status" value="1"/>
</dbReference>
<dbReference type="PIRSF" id="PIRSF000862">
    <property type="entry name" value="Steryl_ester_lip"/>
    <property type="match status" value="1"/>
</dbReference>
<sequence length="429" mass="49846">MDPRWMNSFNGSALMAPVNFTVDPEALMTVPEIITHWGYPVEEYNVVTRDGYILTLHRIPYGRKGPSRKPRPVVLLQHGLLCTSSIWLLNLPSQSAGFVFADAGFDVWLGNMRGNTYSKTHYSMDAKESRFWRFSWEEMARYDLDAMVDGVLNVTQQEQLYYVGHSQGTLTMFAKLATDAVFARKIRKFFALAPAARLVNVKGMFHTIGEAYPQLKLFYEMIGDHEFLPNNMFTRLLTDMLCDKKMKNPMCEDFIYQVSGPDSNQLNKTRIGIYLAHNPAGTSWRNLVHYAQMVKYGRMRPYDMGVEKSKMIYNMPHPPEFKLSNIDVPTYLFYSDSDWLATTEGVEGFILRQIDEKHIRLKRKLQDFNHNDFLWGQRAKEEIYDVIIEAVKYDHRRRRLKDGVQRYLKAKAGLNHNETHDSFLQSLLS</sequence>
<keyword evidence="12" id="KW-1185">Reference proteome</keyword>
<evidence type="ECO:0000256" key="5">
    <source>
        <dbReference type="ARBA" id="ARBA00022963"/>
    </source>
</evidence>
<evidence type="ECO:0000256" key="2">
    <source>
        <dbReference type="ARBA" id="ARBA00010701"/>
    </source>
</evidence>
<dbReference type="InterPro" id="IPR029058">
    <property type="entry name" value="AB_hydrolase_fold"/>
</dbReference>
<accession>A0AA36CDQ5</accession>
<keyword evidence="7" id="KW-0325">Glycoprotein</keyword>
<dbReference type="GO" id="GO:0016042">
    <property type="term" value="P:lipid catabolic process"/>
    <property type="evidence" value="ECO:0007669"/>
    <property type="project" value="UniProtKB-KW"/>
</dbReference>
<feature type="active site" description="Charge relay system" evidence="9">
    <location>
        <position position="338"/>
    </location>
</feature>
<evidence type="ECO:0000256" key="9">
    <source>
        <dbReference type="PIRSR" id="PIRSR000862-1"/>
    </source>
</evidence>
<reference evidence="11" key="1">
    <citation type="submission" date="2023-06" db="EMBL/GenBank/DDBJ databases">
        <authorList>
            <person name="Delattre M."/>
        </authorList>
    </citation>
    <scope>NUCLEOTIDE SEQUENCE</scope>
    <source>
        <strain evidence="11">AF72</strain>
    </source>
</reference>
<comment type="caution">
    <text evidence="11">The sequence shown here is derived from an EMBL/GenBank/DDBJ whole genome shotgun (WGS) entry which is preliminary data.</text>
</comment>
<dbReference type="AlphaFoldDB" id="A0AA36CDQ5"/>
<dbReference type="Proteomes" id="UP001177023">
    <property type="component" value="Unassembled WGS sequence"/>
</dbReference>
<dbReference type="GO" id="GO:0016788">
    <property type="term" value="F:hydrolase activity, acting on ester bonds"/>
    <property type="evidence" value="ECO:0007669"/>
    <property type="project" value="InterPro"/>
</dbReference>
<evidence type="ECO:0000313" key="11">
    <source>
        <dbReference type="EMBL" id="CAJ0566255.1"/>
    </source>
</evidence>
<evidence type="ECO:0000256" key="6">
    <source>
        <dbReference type="ARBA" id="ARBA00023098"/>
    </source>
</evidence>
<dbReference type="InterPro" id="IPR025483">
    <property type="entry name" value="Lipase_euk"/>
</dbReference>
<keyword evidence="8" id="KW-0458">Lysosome</keyword>
<dbReference type="SUPFAM" id="SSF53474">
    <property type="entry name" value="alpha/beta-Hydrolases"/>
    <property type="match status" value="1"/>
</dbReference>
<name>A0AA36CDQ5_9BILA</name>
<gene>
    <name evidence="11" type="ORF">MSPICULIGERA_LOCUS4866</name>
</gene>
<keyword evidence="6" id="KW-0443">Lipid metabolism</keyword>
<feature type="active site" description="Charge relay system" evidence="9">
    <location>
        <position position="370"/>
    </location>
</feature>
<dbReference type="Pfam" id="PF04083">
    <property type="entry name" value="Abhydro_lipase"/>
    <property type="match status" value="1"/>
</dbReference>
<dbReference type="InterPro" id="IPR006693">
    <property type="entry name" value="AB_hydrolase_lipase"/>
</dbReference>
<organism evidence="11 12">
    <name type="scientific">Mesorhabditis spiculigera</name>
    <dbReference type="NCBI Taxonomy" id="96644"/>
    <lineage>
        <taxon>Eukaryota</taxon>
        <taxon>Metazoa</taxon>
        <taxon>Ecdysozoa</taxon>
        <taxon>Nematoda</taxon>
        <taxon>Chromadorea</taxon>
        <taxon>Rhabditida</taxon>
        <taxon>Rhabditina</taxon>
        <taxon>Rhabditomorpha</taxon>
        <taxon>Rhabditoidea</taxon>
        <taxon>Rhabditidae</taxon>
        <taxon>Mesorhabditinae</taxon>
        <taxon>Mesorhabditis</taxon>
    </lineage>
</organism>
<keyword evidence="4" id="KW-0378">Hydrolase</keyword>
<protein>
    <recommendedName>
        <fullName evidence="10">Partial AB-hydrolase lipase domain-containing protein</fullName>
    </recommendedName>
</protein>
<evidence type="ECO:0000259" key="10">
    <source>
        <dbReference type="Pfam" id="PF04083"/>
    </source>
</evidence>
<evidence type="ECO:0000313" key="12">
    <source>
        <dbReference type="Proteomes" id="UP001177023"/>
    </source>
</evidence>
<feature type="non-terminal residue" evidence="11">
    <location>
        <position position="1"/>
    </location>
</feature>
<evidence type="ECO:0000256" key="7">
    <source>
        <dbReference type="ARBA" id="ARBA00023180"/>
    </source>
</evidence>
<feature type="active site" description="Nucleophile" evidence="9">
    <location>
        <position position="166"/>
    </location>
</feature>
<keyword evidence="5" id="KW-0442">Lipid degradation</keyword>
<dbReference type="GO" id="GO:0043202">
    <property type="term" value="C:lysosomal lumen"/>
    <property type="evidence" value="ECO:0007669"/>
    <property type="project" value="UniProtKB-SubCell"/>
</dbReference>
<dbReference type="PANTHER" id="PTHR11005">
    <property type="entry name" value="LYSOSOMAL ACID LIPASE-RELATED"/>
    <property type="match status" value="1"/>
</dbReference>
<comment type="subcellular location">
    <subcellularLocation>
        <location evidence="1">Lysosome lumen</location>
    </subcellularLocation>
</comment>
<dbReference type="FunFam" id="3.40.50.1820:FF:000021">
    <property type="entry name" value="Lipase"/>
    <property type="match status" value="1"/>
</dbReference>
<evidence type="ECO:0000256" key="1">
    <source>
        <dbReference type="ARBA" id="ARBA00004227"/>
    </source>
</evidence>
<proteinExistence type="inferred from homology"/>
<keyword evidence="3" id="KW-0732">Signal</keyword>
<evidence type="ECO:0000256" key="3">
    <source>
        <dbReference type="ARBA" id="ARBA00022729"/>
    </source>
</evidence>